<comment type="catalytic activity">
    <reaction evidence="4">
        <text>a 2'-deoxyadenosine in DNA + S-adenosyl-L-methionine = an N(6)-methyl-2'-deoxyadenosine in DNA + S-adenosyl-L-homocysteine + H(+)</text>
        <dbReference type="Rhea" id="RHEA:15197"/>
        <dbReference type="Rhea" id="RHEA-COMP:12418"/>
        <dbReference type="Rhea" id="RHEA-COMP:12419"/>
        <dbReference type="ChEBI" id="CHEBI:15378"/>
        <dbReference type="ChEBI" id="CHEBI:57856"/>
        <dbReference type="ChEBI" id="CHEBI:59789"/>
        <dbReference type="ChEBI" id="CHEBI:90615"/>
        <dbReference type="ChEBI" id="CHEBI:90616"/>
        <dbReference type="EC" id="2.1.1.72"/>
    </reaction>
</comment>
<dbReference type="GO" id="GO:0009007">
    <property type="term" value="F:site-specific DNA-methyltransferase (adenine-specific) activity"/>
    <property type="evidence" value="ECO:0007669"/>
    <property type="project" value="UniProtKB-EC"/>
</dbReference>
<sequence>MALPKIKADAQGPIDRYIVAVAEKYQTGQAREHAYRPTFEALIHTLDPALKILNDPSRSEHGNPDFVFLRGDITAGYAETKDVGVDLEKTEKSEQMERYLGYSNLILTDYLEFRFFRNGSRYGEPVCIGAIEGGKLVPKPEVFSELADALTGFLASKPEPIKSGVRLAEIMGGKARRIRDNVRRFLADKADTDTDLLRIYESVKKMLVHDLTPETFADMYAQTLVYGLFVARYHDESQDTFSRAEARDLVPESNPFLRQFFNHIAGPDFNKRLRYIVDELCAVFACADIRELMEEYFKKNGAAQGQDPVVHFYEDFLKEYDAELRKKMGAYYTPLPVVRFIVRSVDHILKTEFGLADGLADTAKLPDGRHKVQVLDPAVGTGTFISAVIRNIYEQLIAQGQKGRWPAYVHHDLLPRIHGFELMMAAYTIAHLKLSIAFKQTGFTIFNKRLGIYLTNSLEQAEPQTDIFSLGFAQSIAEEAKQAAVIKNETPIMIVLGNPPYSGESSNTFYTGHDVYKVEPGGKEKLKERNSKWINDDYVKFIRLAESMIQKNGEGVVAMITAHGYLDNPTFRGMRWHLMKTFTEIYVLDLHGNSKKKEKASDGSKDENVFDIQQGVAILIAIKHKDKGDKELSNIFCADYTGPRAAKFAFLEKNFQAIEWQKTIPSAPNYEWRVRDTEALGQYQEGFSVQDLFQVSSVGIVTARDAMSLQWTRQDIERVVSDFQESPEEELRTKYDLGKDARDWKVSLAKKDVIKSYDEKRFVQMTYRPFDLRWTFYTGNSKGFHCMPRNEVMQHLLSAKNYALVVPKQLPDGEAGGAYVTKNIGGHKSFCAYNINYYFPLYLCHENGEHTLNFNKKVLDKISGSIGESTPEQIFDYIYAVLNSATYTKKWREFLKSDFPRVPYPKDKKQFVVLAALGKELRELHLLESPKVRKYITSYPESGSNIVEKIARKGGDVYINTEQYFGDVPEVAWNFYIGGYQPAQKWLKDRRGRALANDDIEHYQKIIVALIETDRIMREIDAIE</sequence>
<feature type="domain" description="Type ISP restriction-modification enzyme LLaBIII C-terminal specificity" evidence="6">
    <location>
        <begin position="691"/>
        <end position="1018"/>
    </location>
</feature>
<dbReference type="GO" id="GO:0008170">
    <property type="term" value="F:N-methyltransferase activity"/>
    <property type="evidence" value="ECO:0007669"/>
    <property type="project" value="InterPro"/>
</dbReference>
<dbReference type="InterPro" id="IPR003356">
    <property type="entry name" value="DNA_methylase_A-5"/>
</dbReference>
<name>A0A0G1JYV4_9BACT</name>
<evidence type="ECO:0000256" key="3">
    <source>
        <dbReference type="ARBA" id="ARBA00022679"/>
    </source>
</evidence>
<dbReference type="PATRIC" id="fig|1618647.3.peg.718"/>
<dbReference type="EMBL" id="LCHU01000020">
    <property type="protein sequence ID" value="KKT40639.1"/>
    <property type="molecule type" value="Genomic_DNA"/>
</dbReference>
<dbReference type="PANTHER" id="PTHR33841:SF1">
    <property type="entry name" value="DNA METHYLTRANSFERASE A"/>
    <property type="match status" value="1"/>
</dbReference>
<evidence type="ECO:0000256" key="4">
    <source>
        <dbReference type="ARBA" id="ARBA00047942"/>
    </source>
</evidence>
<dbReference type="InterPro" id="IPR029063">
    <property type="entry name" value="SAM-dependent_MTases_sf"/>
</dbReference>
<evidence type="ECO:0000313" key="8">
    <source>
        <dbReference type="Proteomes" id="UP000034736"/>
    </source>
</evidence>
<evidence type="ECO:0000313" key="7">
    <source>
        <dbReference type="EMBL" id="KKT40639.1"/>
    </source>
</evidence>
<comment type="caution">
    <text evidence="7">The sequence shown here is derived from an EMBL/GenBank/DDBJ whole genome shotgun (WGS) entry which is preliminary data.</text>
</comment>
<dbReference type="Pfam" id="PF02384">
    <property type="entry name" value="N6_Mtase"/>
    <property type="match status" value="1"/>
</dbReference>
<dbReference type="PANTHER" id="PTHR33841">
    <property type="entry name" value="DNA METHYLTRANSFERASE YEEA-RELATED"/>
    <property type="match status" value="1"/>
</dbReference>
<keyword evidence="2 7" id="KW-0489">Methyltransferase</keyword>
<evidence type="ECO:0000259" key="5">
    <source>
        <dbReference type="Pfam" id="PF02384"/>
    </source>
</evidence>
<dbReference type="InterPro" id="IPR050953">
    <property type="entry name" value="N4_N6_ade-DNA_methylase"/>
</dbReference>
<protein>
    <recommendedName>
        <fullName evidence="1">site-specific DNA-methyltransferase (adenine-specific)</fullName>
        <ecNumber evidence="1">2.1.1.72</ecNumber>
    </recommendedName>
</protein>
<evidence type="ECO:0000256" key="2">
    <source>
        <dbReference type="ARBA" id="ARBA00022603"/>
    </source>
</evidence>
<feature type="domain" description="DNA methylase adenine-specific" evidence="5">
    <location>
        <begin position="306"/>
        <end position="566"/>
    </location>
</feature>
<evidence type="ECO:0000256" key="1">
    <source>
        <dbReference type="ARBA" id="ARBA00011900"/>
    </source>
</evidence>
<dbReference type="AlphaFoldDB" id="A0A0G1JYV4"/>
<dbReference type="SUPFAM" id="SSF53335">
    <property type="entry name" value="S-adenosyl-L-methionine-dependent methyltransferases"/>
    <property type="match status" value="1"/>
</dbReference>
<dbReference type="STRING" id="1618647.UW30_C0020G0002"/>
<dbReference type="Proteomes" id="UP000034736">
    <property type="component" value="Unassembled WGS sequence"/>
</dbReference>
<dbReference type="Gene3D" id="3.40.50.150">
    <property type="entry name" value="Vaccinia Virus protein VP39"/>
    <property type="match status" value="1"/>
</dbReference>
<keyword evidence="3 7" id="KW-0808">Transferase</keyword>
<gene>
    <name evidence="7" type="ORF">UW30_C0020G0002</name>
</gene>
<dbReference type="GO" id="GO:0003677">
    <property type="term" value="F:DNA binding"/>
    <property type="evidence" value="ECO:0007669"/>
    <property type="project" value="InterPro"/>
</dbReference>
<evidence type="ECO:0000259" key="6">
    <source>
        <dbReference type="Pfam" id="PF18135"/>
    </source>
</evidence>
<organism evidence="7 8">
    <name type="scientific">Candidatus Giovannonibacteria bacterium GW2011_GWA2_44_13b</name>
    <dbReference type="NCBI Taxonomy" id="1618647"/>
    <lineage>
        <taxon>Bacteria</taxon>
        <taxon>Candidatus Giovannoniibacteriota</taxon>
    </lineage>
</organism>
<dbReference type="GO" id="GO:0032259">
    <property type="term" value="P:methylation"/>
    <property type="evidence" value="ECO:0007669"/>
    <property type="project" value="UniProtKB-KW"/>
</dbReference>
<dbReference type="EC" id="2.1.1.72" evidence="1"/>
<dbReference type="PRINTS" id="PR00507">
    <property type="entry name" value="N12N6MTFRASE"/>
</dbReference>
<proteinExistence type="predicted"/>
<dbReference type="InterPro" id="IPR041635">
    <property type="entry name" value="Type_ISP_LLaBIII_C"/>
</dbReference>
<reference evidence="7 8" key="1">
    <citation type="journal article" date="2015" name="Nature">
        <title>rRNA introns, odd ribosomes, and small enigmatic genomes across a large radiation of phyla.</title>
        <authorList>
            <person name="Brown C.T."/>
            <person name="Hug L.A."/>
            <person name="Thomas B.C."/>
            <person name="Sharon I."/>
            <person name="Castelle C.J."/>
            <person name="Singh A."/>
            <person name="Wilkins M.J."/>
            <person name="Williams K.H."/>
            <person name="Banfield J.F."/>
        </authorList>
    </citation>
    <scope>NUCLEOTIDE SEQUENCE [LARGE SCALE GENOMIC DNA]</scope>
</reference>
<dbReference type="Pfam" id="PF18135">
    <property type="entry name" value="Type_ISP_C"/>
    <property type="match status" value="1"/>
</dbReference>
<accession>A0A0G1JYV4</accession>